<keyword evidence="6" id="KW-1185">Reference proteome</keyword>
<dbReference type="PROSITE" id="PS50995">
    <property type="entry name" value="HTH_MARR_2"/>
    <property type="match status" value="1"/>
</dbReference>
<dbReference type="RefSeq" id="WP_398274701.1">
    <property type="nucleotide sequence ID" value="NZ_JBITLV010000001.1"/>
</dbReference>
<evidence type="ECO:0000256" key="3">
    <source>
        <dbReference type="ARBA" id="ARBA00023163"/>
    </source>
</evidence>
<evidence type="ECO:0000259" key="4">
    <source>
        <dbReference type="PROSITE" id="PS50995"/>
    </source>
</evidence>
<dbReference type="PROSITE" id="PS01117">
    <property type="entry name" value="HTH_MARR_1"/>
    <property type="match status" value="1"/>
</dbReference>
<evidence type="ECO:0000256" key="1">
    <source>
        <dbReference type="ARBA" id="ARBA00023015"/>
    </source>
</evidence>
<dbReference type="Pfam" id="PF12802">
    <property type="entry name" value="MarR_2"/>
    <property type="match status" value="1"/>
</dbReference>
<dbReference type="Proteomes" id="UP001612915">
    <property type="component" value="Unassembled WGS sequence"/>
</dbReference>
<dbReference type="SUPFAM" id="SSF46785">
    <property type="entry name" value="Winged helix' DNA-binding domain"/>
    <property type="match status" value="1"/>
</dbReference>
<dbReference type="SMART" id="SM00347">
    <property type="entry name" value="HTH_MARR"/>
    <property type="match status" value="1"/>
</dbReference>
<dbReference type="PANTHER" id="PTHR33164:SF57">
    <property type="entry name" value="MARR-FAMILY TRANSCRIPTIONAL REGULATOR"/>
    <property type="match status" value="1"/>
</dbReference>
<dbReference type="InterPro" id="IPR039422">
    <property type="entry name" value="MarR/SlyA-like"/>
</dbReference>
<dbReference type="InterPro" id="IPR011991">
    <property type="entry name" value="ArsR-like_HTH"/>
</dbReference>
<dbReference type="InterPro" id="IPR000835">
    <property type="entry name" value="HTH_MarR-typ"/>
</dbReference>
<dbReference type="InterPro" id="IPR036390">
    <property type="entry name" value="WH_DNA-bd_sf"/>
</dbReference>
<keyword evidence="2" id="KW-0238">DNA-binding</keyword>
<dbReference type="Gene3D" id="1.10.10.10">
    <property type="entry name" value="Winged helix-like DNA-binding domain superfamily/Winged helix DNA-binding domain"/>
    <property type="match status" value="1"/>
</dbReference>
<dbReference type="InterPro" id="IPR036388">
    <property type="entry name" value="WH-like_DNA-bd_sf"/>
</dbReference>
<dbReference type="PRINTS" id="PR00598">
    <property type="entry name" value="HTHMARR"/>
</dbReference>
<accession>A0ABW8AIY9</accession>
<evidence type="ECO:0000256" key="2">
    <source>
        <dbReference type="ARBA" id="ARBA00023125"/>
    </source>
</evidence>
<dbReference type="EMBL" id="JBITLV010000001">
    <property type="protein sequence ID" value="MFI7585938.1"/>
    <property type="molecule type" value="Genomic_DNA"/>
</dbReference>
<organism evidence="5 6">
    <name type="scientific">Spongisporangium articulatum</name>
    <dbReference type="NCBI Taxonomy" id="3362603"/>
    <lineage>
        <taxon>Bacteria</taxon>
        <taxon>Bacillati</taxon>
        <taxon>Actinomycetota</taxon>
        <taxon>Actinomycetes</taxon>
        <taxon>Kineosporiales</taxon>
        <taxon>Kineosporiaceae</taxon>
        <taxon>Spongisporangium</taxon>
    </lineage>
</organism>
<comment type="caution">
    <text evidence="5">The sequence shown here is derived from an EMBL/GenBank/DDBJ whole genome shotgun (WGS) entry which is preliminary data.</text>
</comment>
<evidence type="ECO:0000313" key="5">
    <source>
        <dbReference type="EMBL" id="MFI7585938.1"/>
    </source>
</evidence>
<name>A0ABW8AIY9_9ACTN</name>
<feature type="domain" description="HTH marR-type" evidence="4">
    <location>
        <begin position="15"/>
        <end position="149"/>
    </location>
</feature>
<gene>
    <name evidence="5" type="ORF">ACIB24_02545</name>
</gene>
<dbReference type="InterPro" id="IPR023187">
    <property type="entry name" value="Tscrpt_reg_MarR-type_CS"/>
</dbReference>
<reference evidence="5 6" key="1">
    <citation type="submission" date="2024-10" db="EMBL/GenBank/DDBJ databases">
        <title>The Natural Products Discovery Center: Release of the First 8490 Sequenced Strains for Exploring Actinobacteria Biosynthetic Diversity.</title>
        <authorList>
            <person name="Kalkreuter E."/>
            <person name="Kautsar S.A."/>
            <person name="Yang D."/>
            <person name="Bader C.D."/>
            <person name="Teijaro C.N."/>
            <person name="Fluegel L."/>
            <person name="Davis C.M."/>
            <person name="Simpson J.R."/>
            <person name="Lauterbach L."/>
            <person name="Steele A.D."/>
            <person name="Gui C."/>
            <person name="Meng S."/>
            <person name="Li G."/>
            <person name="Viehrig K."/>
            <person name="Ye F."/>
            <person name="Su P."/>
            <person name="Kiefer A.F."/>
            <person name="Nichols A."/>
            <person name="Cepeda A.J."/>
            <person name="Yan W."/>
            <person name="Fan B."/>
            <person name="Jiang Y."/>
            <person name="Adhikari A."/>
            <person name="Zheng C.-J."/>
            <person name="Schuster L."/>
            <person name="Cowan T.M."/>
            <person name="Smanski M.J."/>
            <person name="Chevrette M.G."/>
            <person name="De Carvalho L.P.S."/>
            <person name="Shen B."/>
        </authorList>
    </citation>
    <scope>NUCLEOTIDE SEQUENCE [LARGE SCALE GENOMIC DNA]</scope>
    <source>
        <strain evidence="5 6">NPDC049639</strain>
    </source>
</reference>
<keyword evidence="1" id="KW-0805">Transcription regulation</keyword>
<protein>
    <submittedName>
        <fullName evidence="5">MarR family winged helix-turn-helix transcriptional regulator</fullName>
    </submittedName>
</protein>
<dbReference type="PANTHER" id="PTHR33164">
    <property type="entry name" value="TRANSCRIPTIONAL REGULATOR, MARR FAMILY"/>
    <property type="match status" value="1"/>
</dbReference>
<dbReference type="CDD" id="cd00090">
    <property type="entry name" value="HTH_ARSR"/>
    <property type="match status" value="1"/>
</dbReference>
<keyword evidence="3" id="KW-0804">Transcription</keyword>
<proteinExistence type="predicted"/>
<sequence length="164" mass="17968">MSTGSLPTTEQASVESELHHELYRSTRVAQVAFSQLSGLLPPGLDPAAAHLLAWLVKKGPARQGELAQSTMLDPSTISRRVGQLVRHGLVERAADPLDGRAVRLVATAAGRELLLRMRDARDAITRDLLADWPEGEVERLTGLLRRYNDAVDGFRRQPPSTTND</sequence>
<evidence type="ECO:0000313" key="6">
    <source>
        <dbReference type="Proteomes" id="UP001612915"/>
    </source>
</evidence>